<reference evidence="2" key="1">
    <citation type="journal article" date="2022" name="Mol. Ecol. Resour.">
        <title>The genomes of chicory, endive, great burdock and yacon provide insights into Asteraceae palaeo-polyploidization history and plant inulin production.</title>
        <authorList>
            <person name="Fan W."/>
            <person name="Wang S."/>
            <person name="Wang H."/>
            <person name="Wang A."/>
            <person name="Jiang F."/>
            <person name="Liu H."/>
            <person name="Zhao H."/>
            <person name="Xu D."/>
            <person name="Zhang Y."/>
        </authorList>
    </citation>
    <scope>NUCLEOTIDE SEQUENCE [LARGE SCALE GENOMIC DNA]</scope>
    <source>
        <strain evidence="2">cv. Yunnan</strain>
    </source>
</reference>
<evidence type="ECO:0000313" key="2">
    <source>
        <dbReference type="Proteomes" id="UP001056120"/>
    </source>
</evidence>
<name>A0ACB9ITL7_9ASTR</name>
<proteinExistence type="predicted"/>
<dbReference type="EMBL" id="CM042024">
    <property type="protein sequence ID" value="KAI3811187.1"/>
    <property type="molecule type" value="Genomic_DNA"/>
</dbReference>
<keyword evidence="2" id="KW-1185">Reference proteome</keyword>
<sequence length="1336" mass="146030">MSLIRLPQVDSSDCMLPGPPSRNNGGSADLVSTGLLAYAAGSTVTILDTRSMQLISVFPIPPPAAVSGTTTTTSSSSSSSLSPFVTSVRWCPTTLRLDLLSHDPTSSHSHLLLAAGDCQGRICLLDLRLKSSPSMFLETDQNSKLGIQDLCGIQSRSDSWIIAALAGPSILSLFNIYTGRCFFKYDAAPEILSCIKRDPFDSRHFCVVGLKGFLLSIKVHGNVSESDVVLEELKISTDVSELVKLEREGGVVVGSVGTVNNTPASALFPTYVVKLAFSPHWRHILYVVFPRELVVFDLQYETALSRAKLPRRCGKFLDVLPDPSMVLVYCVHMDGRLTAWWPKEGEQVHDMCMMEELVPSIGTSVPSPSLLAVVISQSDATLQNVSKHFSDAHDTSDNKEFDMDFDNPLDFRDESNVICKTHLISISDDGKIWNWLLTSEGAIDNPKDTSDAANVTETSKLPGLDPKSDTRVLSSSDSIKIGKGHPSASNNPDKLTLKINLVGQLHLLSSMVTMFSVPSPSLTATLASGGNHPAVAVPLVALGTQNGSIDIIDVSANAVAASFSVHDGAVRGLRWLGNTRLVSFSHSLGNEKSGGFVNRLVVTCLRSGHNRTFRVLQKPERAPIRAMRVSSSGRYLLILLRDAPVEVWAMTKTPIMLRSLALPFTVLEWTLPAVPRPNHSGASKQSVVSSQDQTADGVPTDSNGAQEDFTESFAFALVNGALGVFEVHGRRIRDFRPKWPDASFISSEGLITAMAYRIPHVVMGDRLGNVRWWDVTTGQSSSFNTHREGIRRIKFSPVVPGDRSLGRIAVLFNDNTFSVFDLDSQDPLANSLLQTQYPGTLVLELDWLPVRTDKNDPLILCIAGADSSFRLIQVNIDKRTGNGSHPGCVKERFRPMPICSPVLLPTAHAMALRLILQYGVKPSWFDTHGAIPDIKGNPQISRSSSSVGDLRSYLIDASPIGDSVVPELLLKALDPYRREGCILDDERVRQYATILNKGSAARFSFAAAIFGETLEAYFWLQLPRALKHLLNMLSNKSLKRAPIKFPSTSIDDTSILTRMYSKGRSVAGPTYTNLVNDGQLRMMAFVQQELWENASERIAWHERLEGEQSIQNCVHELVTVGNLDAAVNLLLSTPPESSFFYPNALRAVALSSAVSRSLNELAVKVVAANMVRTDRSLSGTHLLCAVGRYQEACSQLQDAGCWTDAATLAATHLKGTDYARVMQRWAGHVLNAEHNIWRALIMYVAAGSLQDALAALHEAQQPDTAAMFIIACREVHAEFIENLDPNEESSSAIKDKLLVLRGLNPQNEVVIAVGELYTKYQQNLVHLCMDSPPFSE</sequence>
<evidence type="ECO:0000313" key="1">
    <source>
        <dbReference type="EMBL" id="KAI3811187.1"/>
    </source>
</evidence>
<accession>A0ACB9ITL7</accession>
<dbReference type="Proteomes" id="UP001056120">
    <property type="component" value="Linkage Group LG07"/>
</dbReference>
<reference evidence="1 2" key="2">
    <citation type="journal article" date="2022" name="Mol. Ecol. Resour.">
        <title>The genomes of chicory, endive, great burdock and yacon provide insights into Asteraceae paleo-polyploidization history and plant inulin production.</title>
        <authorList>
            <person name="Fan W."/>
            <person name="Wang S."/>
            <person name="Wang H."/>
            <person name="Wang A."/>
            <person name="Jiang F."/>
            <person name="Liu H."/>
            <person name="Zhao H."/>
            <person name="Xu D."/>
            <person name="Zhang Y."/>
        </authorList>
    </citation>
    <scope>NUCLEOTIDE SEQUENCE [LARGE SCALE GENOMIC DNA]</scope>
    <source>
        <strain evidence="2">cv. Yunnan</strain>
        <tissue evidence="1">Leaves</tissue>
    </source>
</reference>
<protein>
    <submittedName>
        <fullName evidence="1">Uncharacterized protein</fullName>
    </submittedName>
</protein>
<gene>
    <name evidence="1" type="ORF">L1987_20905</name>
</gene>
<organism evidence="1 2">
    <name type="scientific">Smallanthus sonchifolius</name>
    <dbReference type="NCBI Taxonomy" id="185202"/>
    <lineage>
        <taxon>Eukaryota</taxon>
        <taxon>Viridiplantae</taxon>
        <taxon>Streptophyta</taxon>
        <taxon>Embryophyta</taxon>
        <taxon>Tracheophyta</taxon>
        <taxon>Spermatophyta</taxon>
        <taxon>Magnoliopsida</taxon>
        <taxon>eudicotyledons</taxon>
        <taxon>Gunneridae</taxon>
        <taxon>Pentapetalae</taxon>
        <taxon>asterids</taxon>
        <taxon>campanulids</taxon>
        <taxon>Asterales</taxon>
        <taxon>Asteraceae</taxon>
        <taxon>Asteroideae</taxon>
        <taxon>Heliantheae alliance</taxon>
        <taxon>Millerieae</taxon>
        <taxon>Smallanthus</taxon>
    </lineage>
</organism>
<comment type="caution">
    <text evidence="1">The sequence shown here is derived from an EMBL/GenBank/DDBJ whole genome shotgun (WGS) entry which is preliminary data.</text>
</comment>